<keyword evidence="5" id="KW-0663">Pyridoxal phosphate</keyword>
<evidence type="ECO:0000256" key="6">
    <source>
        <dbReference type="ARBA" id="ARBA00025708"/>
    </source>
</evidence>
<keyword evidence="3" id="KW-0032">Aminotransferase</keyword>
<gene>
    <name evidence="10" type="primary">ORF190287</name>
</gene>
<dbReference type="PANTHER" id="PTHR11751">
    <property type="entry name" value="ALANINE AMINOTRANSFERASE"/>
    <property type="match status" value="1"/>
</dbReference>
<dbReference type="PANTHER" id="PTHR11751:SF29">
    <property type="entry name" value="ALANINE TRANSAMINASE"/>
    <property type="match status" value="1"/>
</dbReference>
<evidence type="ECO:0000256" key="7">
    <source>
        <dbReference type="ARBA" id="ARBA00025785"/>
    </source>
</evidence>
<dbReference type="GO" id="GO:0004021">
    <property type="term" value="F:L-alanine:2-oxoglutarate aminotransferase activity"/>
    <property type="evidence" value="ECO:0007669"/>
    <property type="project" value="UniProtKB-EC"/>
</dbReference>
<proteinExistence type="inferred from homology"/>
<dbReference type="Gene3D" id="3.90.1150.10">
    <property type="entry name" value="Aspartate Aminotransferase, domain 1"/>
    <property type="match status" value="1"/>
</dbReference>
<evidence type="ECO:0000256" key="1">
    <source>
        <dbReference type="ARBA" id="ARBA00001933"/>
    </source>
</evidence>
<comment type="catalytic activity">
    <reaction evidence="9">
        <text>L-alanine + 2-oxoglutarate = pyruvate + L-glutamate</text>
        <dbReference type="Rhea" id="RHEA:19453"/>
        <dbReference type="ChEBI" id="CHEBI:15361"/>
        <dbReference type="ChEBI" id="CHEBI:16810"/>
        <dbReference type="ChEBI" id="CHEBI:29985"/>
        <dbReference type="ChEBI" id="CHEBI:57972"/>
        <dbReference type="EC" id="2.6.1.2"/>
    </reaction>
</comment>
<evidence type="ECO:0000256" key="3">
    <source>
        <dbReference type="ARBA" id="ARBA00022576"/>
    </source>
</evidence>
<dbReference type="AlphaFoldDB" id="A0A0B7BIS3"/>
<dbReference type="FunFam" id="1.10.287.1970:FF:000001">
    <property type="entry name" value="Alanine aminotransferase 2"/>
    <property type="match status" value="1"/>
</dbReference>
<dbReference type="EMBL" id="HACG01045963">
    <property type="protein sequence ID" value="CEK92828.1"/>
    <property type="molecule type" value="Transcribed_RNA"/>
</dbReference>
<comment type="cofactor">
    <cofactor evidence="1">
        <name>pyridoxal 5'-phosphate</name>
        <dbReference type="ChEBI" id="CHEBI:597326"/>
    </cofactor>
</comment>
<dbReference type="InterPro" id="IPR015422">
    <property type="entry name" value="PyrdxlP-dep_Trfase_small"/>
</dbReference>
<keyword evidence="4" id="KW-0808">Transferase</keyword>
<sequence length="118" mass="13151">MGSLDEHVLNLNTLNPNVIELQYAVRGPIVIRATEIEKELKTGKKKPFTRVVKANIGDCHATGQKPVTFIRQVLALCNYPDLLDLTVFPEDAKAKARKILSDCKVKVLVHILTAVVYK</sequence>
<reference evidence="10" key="1">
    <citation type="submission" date="2014-12" db="EMBL/GenBank/DDBJ databases">
        <title>Insight into the proteome of Arion vulgaris.</title>
        <authorList>
            <person name="Aradska J."/>
            <person name="Bulat T."/>
            <person name="Smidak R."/>
            <person name="Sarate P."/>
            <person name="Gangsoo J."/>
            <person name="Sialana F."/>
            <person name="Bilban M."/>
            <person name="Lubec G."/>
        </authorList>
    </citation>
    <scope>NUCLEOTIDE SEQUENCE</scope>
    <source>
        <tissue evidence="10">Skin</tissue>
    </source>
</reference>
<dbReference type="EC" id="2.6.1.2" evidence="8"/>
<protein>
    <recommendedName>
        <fullName evidence="8">alanine transaminase</fullName>
        <ecNumber evidence="8">2.6.1.2</ecNumber>
    </recommendedName>
</protein>
<accession>A0A0B7BIS3</accession>
<organism evidence="10">
    <name type="scientific">Arion vulgaris</name>
    <dbReference type="NCBI Taxonomy" id="1028688"/>
    <lineage>
        <taxon>Eukaryota</taxon>
        <taxon>Metazoa</taxon>
        <taxon>Spiralia</taxon>
        <taxon>Lophotrochozoa</taxon>
        <taxon>Mollusca</taxon>
        <taxon>Gastropoda</taxon>
        <taxon>Heterobranchia</taxon>
        <taxon>Euthyneura</taxon>
        <taxon>Panpulmonata</taxon>
        <taxon>Eupulmonata</taxon>
        <taxon>Stylommatophora</taxon>
        <taxon>Helicina</taxon>
        <taxon>Arionoidea</taxon>
        <taxon>Arionidae</taxon>
        <taxon>Arion</taxon>
    </lineage>
</organism>
<evidence type="ECO:0000256" key="4">
    <source>
        <dbReference type="ARBA" id="ARBA00022679"/>
    </source>
</evidence>
<dbReference type="Gene3D" id="1.10.287.1970">
    <property type="match status" value="1"/>
</dbReference>
<dbReference type="InterPro" id="IPR045088">
    <property type="entry name" value="ALAT1/2-like"/>
</dbReference>
<comment type="subunit">
    <text evidence="2">Homodimer.</text>
</comment>
<evidence type="ECO:0000256" key="9">
    <source>
        <dbReference type="ARBA" id="ARBA00047412"/>
    </source>
</evidence>
<name>A0A0B7BIS3_9EUPU</name>
<evidence type="ECO:0000256" key="5">
    <source>
        <dbReference type="ARBA" id="ARBA00022898"/>
    </source>
</evidence>
<comment type="pathway">
    <text evidence="6">Amino-acid degradation; L-alanine degradation via transaminase pathway; pyruvate from L-alanine: step 1/1.</text>
</comment>
<evidence type="ECO:0000256" key="2">
    <source>
        <dbReference type="ARBA" id="ARBA00011738"/>
    </source>
</evidence>
<evidence type="ECO:0000313" key="10">
    <source>
        <dbReference type="EMBL" id="CEK92828.1"/>
    </source>
</evidence>
<evidence type="ECO:0000256" key="8">
    <source>
        <dbReference type="ARBA" id="ARBA00026106"/>
    </source>
</evidence>
<comment type="similarity">
    <text evidence="7">Belongs to the class-I pyridoxal-phosphate-dependent aminotransferase family. Alanine aminotransferase subfamily.</text>
</comment>